<dbReference type="Gene3D" id="3.90.380.10">
    <property type="entry name" value="Naphthalene 1,2-dioxygenase Alpha Subunit, Chain A, domain 1"/>
    <property type="match status" value="1"/>
</dbReference>
<dbReference type="PROSITE" id="PS51296">
    <property type="entry name" value="RIESKE"/>
    <property type="match status" value="1"/>
</dbReference>
<evidence type="ECO:0000256" key="3">
    <source>
        <dbReference type="ARBA" id="ARBA00023002"/>
    </source>
</evidence>
<evidence type="ECO:0000256" key="2">
    <source>
        <dbReference type="ARBA" id="ARBA00022723"/>
    </source>
</evidence>
<evidence type="ECO:0000259" key="6">
    <source>
        <dbReference type="PROSITE" id="PS51296"/>
    </source>
</evidence>
<dbReference type="Gene3D" id="2.102.10.10">
    <property type="entry name" value="Rieske [2Fe-2S] iron-sulphur domain"/>
    <property type="match status" value="1"/>
</dbReference>
<dbReference type="GO" id="GO:0046872">
    <property type="term" value="F:metal ion binding"/>
    <property type="evidence" value="ECO:0007669"/>
    <property type="project" value="UniProtKB-KW"/>
</dbReference>
<dbReference type="CDD" id="cd03469">
    <property type="entry name" value="Rieske_RO_Alpha_N"/>
    <property type="match status" value="1"/>
</dbReference>
<dbReference type="PANTHER" id="PTHR43756:SF5">
    <property type="entry name" value="CHOLINE MONOOXYGENASE, CHLOROPLASTIC"/>
    <property type="match status" value="1"/>
</dbReference>
<dbReference type="Pfam" id="PF00355">
    <property type="entry name" value="Rieske"/>
    <property type="match status" value="1"/>
</dbReference>
<sequence length="281" mass="30972">MAVIHRAARIRTEILNLPLSDPMALRTAPGLESPTIFELEQRCILPSCWAYIGTAASLDQPGDYVAAKVGAEPVVVVRGREGELRALSNVCTHRASLLASGAGNCGRNLVCSYHGWIFGLDGRLLGVPYRTGFTDIDQEALGLPELRTAVMGPLVFVNPSCSAEPLADLWPIDPDWSWSQATMLTHEVEEVEQPWKVLIDRYLVQEAANTALVFAAFVCERRGRQLVLRYWEPIDIARTRVQTIVLECPSAESDSYGGPRPDPLLAWWELYAQSLVTATAI</sequence>
<keyword evidence="1" id="KW-0001">2Fe-2S</keyword>
<dbReference type="SUPFAM" id="SSF50022">
    <property type="entry name" value="ISP domain"/>
    <property type="match status" value="1"/>
</dbReference>
<evidence type="ECO:0000256" key="5">
    <source>
        <dbReference type="ARBA" id="ARBA00023014"/>
    </source>
</evidence>
<evidence type="ECO:0000313" key="7">
    <source>
        <dbReference type="EMBL" id="CAB4785588.1"/>
    </source>
</evidence>
<name>A0A6J6WRV8_9ZZZZ</name>
<dbReference type="InterPro" id="IPR001663">
    <property type="entry name" value="Rng_hydr_dOase-A"/>
</dbReference>
<evidence type="ECO:0000256" key="4">
    <source>
        <dbReference type="ARBA" id="ARBA00023004"/>
    </source>
</evidence>
<dbReference type="EMBL" id="CAFAAI010000003">
    <property type="protein sequence ID" value="CAB4785588.1"/>
    <property type="molecule type" value="Genomic_DNA"/>
</dbReference>
<dbReference type="GO" id="GO:0016491">
    <property type="term" value="F:oxidoreductase activity"/>
    <property type="evidence" value="ECO:0007669"/>
    <property type="project" value="UniProtKB-KW"/>
</dbReference>
<keyword evidence="4" id="KW-0408">Iron</keyword>
<dbReference type="GO" id="GO:0051537">
    <property type="term" value="F:2 iron, 2 sulfur cluster binding"/>
    <property type="evidence" value="ECO:0007669"/>
    <property type="project" value="UniProtKB-KW"/>
</dbReference>
<organism evidence="7">
    <name type="scientific">freshwater metagenome</name>
    <dbReference type="NCBI Taxonomy" id="449393"/>
    <lineage>
        <taxon>unclassified sequences</taxon>
        <taxon>metagenomes</taxon>
        <taxon>ecological metagenomes</taxon>
    </lineage>
</organism>
<keyword evidence="2" id="KW-0479">Metal-binding</keyword>
<dbReference type="AlphaFoldDB" id="A0A6J6WRV8"/>
<protein>
    <submittedName>
        <fullName evidence="7">Unannotated protein</fullName>
    </submittedName>
</protein>
<reference evidence="7" key="1">
    <citation type="submission" date="2020-05" db="EMBL/GenBank/DDBJ databases">
        <authorList>
            <person name="Chiriac C."/>
            <person name="Salcher M."/>
            <person name="Ghai R."/>
            <person name="Kavagutti S V."/>
        </authorList>
    </citation>
    <scope>NUCLEOTIDE SEQUENCE</scope>
</reference>
<gene>
    <name evidence="7" type="ORF">UFOPK2992_00051</name>
</gene>
<dbReference type="InterPro" id="IPR017941">
    <property type="entry name" value="Rieske_2Fe-2S"/>
</dbReference>
<dbReference type="PANTHER" id="PTHR43756">
    <property type="entry name" value="CHOLINE MONOOXYGENASE, CHLOROPLASTIC"/>
    <property type="match status" value="1"/>
</dbReference>
<evidence type="ECO:0000256" key="1">
    <source>
        <dbReference type="ARBA" id="ARBA00022714"/>
    </source>
</evidence>
<dbReference type="PRINTS" id="PR00090">
    <property type="entry name" value="RNGDIOXGNASE"/>
</dbReference>
<keyword evidence="3" id="KW-0560">Oxidoreductase</keyword>
<accession>A0A6J6WRV8</accession>
<proteinExistence type="predicted"/>
<keyword evidence="5" id="KW-0411">Iron-sulfur</keyword>
<dbReference type="InterPro" id="IPR036922">
    <property type="entry name" value="Rieske_2Fe-2S_sf"/>
</dbReference>
<feature type="domain" description="Rieske" evidence="6">
    <location>
        <begin position="51"/>
        <end position="157"/>
    </location>
</feature>